<evidence type="ECO:0000313" key="8">
    <source>
        <dbReference type="Proteomes" id="UP000827892"/>
    </source>
</evidence>
<dbReference type="InterPro" id="IPR023395">
    <property type="entry name" value="MCP_dom_sf"/>
</dbReference>
<feature type="repeat" description="Solcar" evidence="5">
    <location>
        <begin position="99"/>
        <end position="184"/>
    </location>
</feature>
<reference evidence="7 8" key="1">
    <citation type="submission" date="2022-05" db="EMBL/GenBank/DDBJ databases">
        <title>Chromosome-level reference genomes for two strains of Caenorhabditis briggsae: an improved platform for comparative genomics.</title>
        <authorList>
            <person name="Stevens L."/>
            <person name="Andersen E.C."/>
        </authorList>
    </citation>
    <scope>NUCLEOTIDE SEQUENCE [LARGE SCALE GENOMIC DNA]</scope>
    <source>
        <strain evidence="7">QX1410_ONT</strain>
        <tissue evidence="7">Whole-organism</tissue>
    </source>
</reference>
<sequence>MCLLHVVSKSLRGKKLGSQSSALLSHFNYPIGRQFSNQLHSTSRIFIPHDPLVFIIHPFKMSFSLEMAQMLPPAPRDSYAVPGKPGNSDPLTVVGWEHMDLKLFYPSALLSTWSIRTALYPLAVLRSQLQLQKQNTVYRSTLHAYSDISRREGFRGLYRGFWITVPQIGCSFIYSTIFEKCRSVLHEQGVKSVGGAAAVAGGLASFATQSIFVPTDIIAQYMMIYKNTDKLTAGHDKAVIERVATHVKNGNGLGTSVIKAIYQADGALGFYRGFWASAAVYIPQMLTFWPSYYWMLGLFSKLNPNTDRSLLIDQAIAATIGGSISTIATNPMELFRVRLQVHRSSYAKTLETMLRDEKTAIFTKGLTPRIIANSIYGGMVVVGYEIVKRICAKEEYKHRIKW</sequence>
<evidence type="ECO:0000256" key="2">
    <source>
        <dbReference type="ARBA" id="ARBA00006375"/>
    </source>
</evidence>
<feature type="repeat" description="Solcar" evidence="5">
    <location>
        <begin position="192"/>
        <end position="298"/>
    </location>
</feature>
<evidence type="ECO:0000256" key="6">
    <source>
        <dbReference type="RuleBase" id="RU000488"/>
    </source>
</evidence>
<dbReference type="GO" id="GO:0015658">
    <property type="term" value="F:branched-chain amino acid transmembrane transporter activity"/>
    <property type="evidence" value="ECO:0007669"/>
    <property type="project" value="InterPro"/>
</dbReference>
<evidence type="ECO:0000256" key="3">
    <source>
        <dbReference type="ARBA" id="ARBA00022692"/>
    </source>
</evidence>
<name>A0AAE9AIN4_CAEBR</name>
<dbReference type="Proteomes" id="UP000827892">
    <property type="component" value="Chromosome IV"/>
</dbReference>
<evidence type="ECO:0000256" key="4">
    <source>
        <dbReference type="ARBA" id="ARBA00023136"/>
    </source>
</evidence>
<dbReference type="InterPro" id="IPR042164">
    <property type="entry name" value="SLC25A44"/>
</dbReference>
<comment type="subcellular location">
    <subcellularLocation>
        <location evidence="1">Membrane</location>
        <topology evidence="1">Multi-pass membrane protein</topology>
    </subcellularLocation>
</comment>
<dbReference type="PROSITE" id="PS50920">
    <property type="entry name" value="SOLCAR"/>
    <property type="match status" value="3"/>
</dbReference>
<evidence type="ECO:0000256" key="5">
    <source>
        <dbReference type="PROSITE-ProRule" id="PRU00282"/>
    </source>
</evidence>
<dbReference type="PANTHER" id="PTHR46314">
    <property type="entry name" value="SOLUTE CARRIER FAMILY 25 MEMBER 44"/>
    <property type="match status" value="1"/>
</dbReference>
<protein>
    <recommendedName>
        <fullName evidence="9">Solute carrier family 25 member 44</fullName>
    </recommendedName>
</protein>
<dbReference type="GO" id="GO:0005739">
    <property type="term" value="C:mitochondrion"/>
    <property type="evidence" value="ECO:0007669"/>
    <property type="project" value="InterPro"/>
</dbReference>
<evidence type="ECO:0008006" key="9">
    <source>
        <dbReference type="Google" id="ProtNLM"/>
    </source>
</evidence>
<accession>A0AAE9AIN4</accession>
<dbReference type="EMBL" id="CP090894">
    <property type="protein sequence ID" value="ULT96861.1"/>
    <property type="molecule type" value="Genomic_DNA"/>
</dbReference>
<dbReference type="InterPro" id="IPR018108">
    <property type="entry name" value="MCP_transmembrane"/>
</dbReference>
<organism evidence="7 8">
    <name type="scientific">Caenorhabditis briggsae</name>
    <dbReference type="NCBI Taxonomy" id="6238"/>
    <lineage>
        <taxon>Eukaryota</taxon>
        <taxon>Metazoa</taxon>
        <taxon>Ecdysozoa</taxon>
        <taxon>Nematoda</taxon>
        <taxon>Chromadorea</taxon>
        <taxon>Rhabditida</taxon>
        <taxon>Rhabditina</taxon>
        <taxon>Rhabditomorpha</taxon>
        <taxon>Rhabditoidea</taxon>
        <taxon>Rhabditidae</taxon>
        <taxon>Peloderinae</taxon>
        <taxon>Caenorhabditis</taxon>
    </lineage>
</organism>
<keyword evidence="3 5" id="KW-0812">Transmembrane</keyword>
<dbReference type="PANTHER" id="PTHR46314:SF4">
    <property type="entry name" value="SOLUTE CARRIER FAMILY 25 MEMBER 44"/>
    <property type="match status" value="1"/>
</dbReference>
<dbReference type="SUPFAM" id="SSF103506">
    <property type="entry name" value="Mitochondrial carrier"/>
    <property type="match status" value="1"/>
</dbReference>
<proteinExistence type="inferred from homology"/>
<gene>
    <name evidence="7" type="ORF">L3Y34_004999</name>
</gene>
<evidence type="ECO:0000313" key="7">
    <source>
        <dbReference type="EMBL" id="ULT96861.1"/>
    </source>
</evidence>
<dbReference type="AlphaFoldDB" id="A0AAE9AIN4"/>
<dbReference type="Gene3D" id="1.50.40.10">
    <property type="entry name" value="Mitochondrial carrier domain"/>
    <property type="match status" value="1"/>
</dbReference>
<feature type="repeat" description="Solcar" evidence="5">
    <location>
        <begin position="309"/>
        <end position="390"/>
    </location>
</feature>
<dbReference type="GO" id="GO:0016020">
    <property type="term" value="C:membrane"/>
    <property type="evidence" value="ECO:0007669"/>
    <property type="project" value="UniProtKB-SubCell"/>
</dbReference>
<dbReference type="Pfam" id="PF00153">
    <property type="entry name" value="Mito_carr"/>
    <property type="match status" value="3"/>
</dbReference>
<dbReference type="GO" id="GO:0009083">
    <property type="term" value="P:branched-chain amino acid catabolic process"/>
    <property type="evidence" value="ECO:0007669"/>
    <property type="project" value="InterPro"/>
</dbReference>
<keyword evidence="6" id="KW-0813">Transport</keyword>
<keyword evidence="4 5" id="KW-0472">Membrane</keyword>
<comment type="similarity">
    <text evidence="2 6">Belongs to the mitochondrial carrier (TC 2.A.29) family.</text>
</comment>
<evidence type="ECO:0000256" key="1">
    <source>
        <dbReference type="ARBA" id="ARBA00004141"/>
    </source>
</evidence>